<dbReference type="GO" id="GO:0016020">
    <property type="term" value="C:membrane"/>
    <property type="evidence" value="ECO:0007669"/>
    <property type="project" value="UniProtKB-SubCell"/>
</dbReference>
<dbReference type="EMBL" id="LQBP01000001">
    <property type="protein sequence ID" value="KUJ82325.1"/>
    <property type="molecule type" value="Genomic_DNA"/>
</dbReference>
<protein>
    <recommendedName>
        <fullName evidence="7">J domain-containing protein</fullName>
    </recommendedName>
</protein>
<evidence type="ECO:0000256" key="5">
    <source>
        <dbReference type="ARBA" id="ARBA00038105"/>
    </source>
</evidence>
<keyword evidence="9" id="KW-1185">Reference proteome</keyword>
<dbReference type="OrthoDB" id="9811070at2"/>
<comment type="similarity">
    <text evidence="5">Belongs to the TIM14 family.</text>
</comment>
<dbReference type="PRINTS" id="PR00625">
    <property type="entry name" value="JDOMAIN"/>
</dbReference>
<evidence type="ECO:0000313" key="9">
    <source>
        <dbReference type="Proteomes" id="UP000053690"/>
    </source>
</evidence>
<dbReference type="InterPro" id="IPR036869">
    <property type="entry name" value="J_dom_sf"/>
</dbReference>
<evidence type="ECO:0000256" key="6">
    <source>
        <dbReference type="SAM" id="Phobius"/>
    </source>
</evidence>
<dbReference type="InterPro" id="IPR001623">
    <property type="entry name" value="DnaJ_domain"/>
</dbReference>
<evidence type="ECO:0000256" key="2">
    <source>
        <dbReference type="ARBA" id="ARBA00022692"/>
    </source>
</evidence>
<evidence type="ECO:0000256" key="4">
    <source>
        <dbReference type="ARBA" id="ARBA00023136"/>
    </source>
</evidence>
<comment type="subcellular location">
    <subcellularLocation>
        <location evidence="1">Membrane</location>
        <topology evidence="1">Single-pass membrane protein</topology>
    </subcellularLocation>
</comment>
<accession>A0A0X3U2K9</accession>
<keyword evidence="4 6" id="KW-0472">Membrane</keyword>
<keyword evidence="2 6" id="KW-0812">Transmembrane</keyword>
<dbReference type="RefSeq" id="WP_068332501.1">
    <property type="nucleotide sequence ID" value="NZ_LQBP01000001.1"/>
</dbReference>
<evidence type="ECO:0000259" key="7">
    <source>
        <dbReference type="PROSITE" id="PS50076"/>
    </source>
</evidence>
<proteinExistence type="inferred from homology"/>
<dbReference type="AlphaFoldDB" id="A0A0X3U2K9"/>
<dbReference type="PANTHER" id="PTHR12763:SF28">
    <property type="entry name" value="GEO10507P1-RELATED"/>
    <property type="match status" value="1"/>
</dbReference>
<name>A0A0X3U2K9_9RHOB</name>
<dbReference type="PANTHER" id="PTHR12763">
    <property type="match status" value="1"/>
</dbReference>
<feature type="transmembrane region" description="Helical" evidence="6">
    <location>
        <begin position="37"/>
        <end position="70"/>
    </location>
</feature>
<keyword evidence="3 6" id="KW-1133">Transmembrane helix</keyword>
<dbReference type="PROSITE" id="PS50076">
    <property type="entry name" value="DNAJ_2"/>
    <property type="match status" value="1"/>
</dbReference>
<dbReference type="STRING" id="1685378.AVO44_03455"/>
<gene>
    <name evidence="8" type="ORF">AVO44_03455</name>
</gene>
<reference evidence="9" key="1">
    <citation type="submission" date="2015-12" db="EMBL/GenBank/DDBJ databases">
        <authorList>
            <person name="Zhang G."/>
            <person name="Stingl U."/>
        </authorList>
    </citation>
    <scope>NUCLEOTIDE SEQUENCE [LARGE SCALE GENOMIC DNA]</scope>
    <source>
        <strain evidence="9">ZGT108</strain>
    </source>
</reference>
<dbReference type="Proteomes" id="UP000053690">
    <property type="component" value="Unassembled WGS sequence"/>
</dbReference>
<dbReference type="Gene3D" id="1.10.287.110">
    <property type="entry name" value="DnaJ domain"/>
    <property type="match status" value="1"/>
</dbReference>
<comment type="caution">
    <text evidence="8">The sequence shown here is derived from an EMBL/GenBank/DDBJ whole genome shotgun (WGS) entry which is preliminary data.</text>
</comment>
<dbReference type="SMART" id="SM00271">
    <property type="entry name" value="DnaJ"/>
    <property type="match status" value="1"/>
</dbReference>
<dbReference type="CDD" id="cd06257">
    <property type="entry name" value="DnaJ"/>
    <property type="match status" value="1"/>
</dbReference>
<sequence>MPPFLTVVASAVGLAFLLWVLMNAARSILGSRAQRAMGFALIAIGVALITTRAFALAVPLVIMGVSLVLLRGSSLGQTSKTRTSKVRSARLEMTLDHQSGKIDGRILTGKHEGQLLSDLDLTELMYLHAAIGDDDETERLLEAYLDSAHPDWRSYTQEDKPPNLHPLSKEEAYQILGLNAGASAEEIREAYNRLIKRVHPDQGGSAALTAQITEARNILLGDQN</sequence>
<dbReference type="SUPFAM" id="SSF46565">
    <property type="entry name" value="Chaperone J-domain"/>
    <property type="match status" value="1"/>
</dbReference>
<evidence type="ECO:0000313" key="8">
    <source>
        <dbReference type="EMBL" id="KUJ82325.1"/>
    </source>
</evidence>
<organism evidence="8 9">
    <name type="scientific">Ruegeria profundi</name>
    <dbReference type="NCBI Taxonomy" id="1685378"/>
    <lineage>
        <taxon>Bacteria</taxon>
        <taxon>Pseudomonadati</taxon>
        <taxon>Pseudomonadota</taxon>
        <taxon>Alphaproteobacteria</taxon>
        <taxon>Rhodobacterales</taxon>
        <taxon>Roseobacteraceae</taxon>
        <taxon>Ruegeria</taxon>
    </lineage>
</organism>
<evidence type="ECO:0000256" key="3">
    <source>
        <dbReference type="ARBA" id="ARBA00022989"/>
    </source>
</evidence>
<feature type="domain" description="J" evidence="7">
    <location>
        <begin position="171"/>
        <end position="224"/>
    </location>
</feature>
<dbReference type="Pfam" id="PF00226">
    <property type="entry name" value="DnaJ"/>
    <property type="match status" value="1"/>
</dbReference>
<evidence type="ECO:0000256" key="1">
    <source>
        <dbReference type="ARBA" id="ARBA00004167"/>
    </source>
</evidence>